<dbReference type="EMBL" id="PEZZ01000036">
    <property type="protein sequence ID" value="PIS04760.1"/>
    <property type="molecule type" value="Genomic_DNA"/>
</dbReference>
<dbReference type="CDD" id="cd01038">
    <property type="entry name" value="Endonuclease_DUF559"/>
    <property type="match status" value="1"/>
</dbReference>
<dbReference type="InterPro" id="IPR011335">
    <property type="entry name" value="Restrct_endonuc-II-like"/>
</dbReference>
<dbReference type="InterPro" id="IPR007569">
    <property type="entry name" value="DUF559"/>
</dbReference>
<keyword evidence="2" id="KW-0489">Methyltransferase</keyword>
<protein>
    <submittedName>
        <fullName evidence="2">DNA (Cytosine-5-)-methyltransferase</fullName>
    </submittedName>
</protein>
<sequence length="104" mass="12551">MHITQILRKNQTPWEQRLRSQLRNRNINNLKFRRQFKIGPYVADFYCHDKKLVIECDGSQHLKNEEDKKRQQYLGANSYTVLRFWNNEIDDNIEGVVKTIIDNT</sequence>
<dbReference type="Proteomes" id="UP000230935">
    <property type="component" value="Unassembled WGS sequence"/>
</dbReference>
<keyword evidence="2" id="KW-0808">Transferase</keyword>
<comment type="caution">
    <text evidence="2">The sequence shown here is derived from an EMBL/GenBank/DDBJ whole genome shotgun (WGS) entry which is preliminary data.</text>
</comment>
<dbReference type="SUPFAM" id="SSF52980">
    <property type="entry name" value="Restriction endonuclease-like"/>
    <property type="match status" value="1"/>
</dbReference>
<evidence type="ECO:0000313" key="3">
    <source>
        <dbReference type="Proteomes" id="UP000230935"/>
    </source>
</evidence>
<accession>A0A2H0W2B2</accession>
<gene>
    <name evidence="2" type="ORF">COT81_04720</name>
</gene>
<name>A0A2H0W2B2_9BACT</name>
<dbReference type="PANTHER" id="PTHR38590">
    <property type="entry name" value="BLL0828 PROTEIN"/>
    <property type="match status" value="1"/>
</dbReference>
<dbReference type="GO" id="GO:0032259">
    <property type="term" value="P:methylation"/>
    <property type="evidence" value="ECO:0007669"/>
    <property type="project" value="UniProtKB-KW"/>
</dbReference>
<evidence type="ECO:0000313" key="2">
    <source>
        <dbReference type="EMBL" id="PIS04760.1"/>
    </source>
</evidence>
<evidence type="ECO:0000259" key="1">
    <source>
        <dbReference type="Pfam" id="PF04480"/>
    </source>
</evidence>
<organism evidence="2 3">
    <name type="scientific">Candidatus Buchananbacteria bacterium CG10_big_fil_rev_8_21_14_0_10_42_9</name>
    <dbReference type="NCBI Taxonomy" id="1974526"/>
    <lineage>
        <taxon>Bacteria</taxon>
        <taxon>Candidatus Buchananiibacteriota</taxon>
    </lineage>
</organism>
<feature type="domain" description="DUF559" evidence="1">
    <location>
        <begin position="4"/>
        <end position="102"/>
    </location>
</feature>
<proteinExistence type="predicted"/>
<dbReference type="Pfam" id="PF04480">
    <property type="entry name" value="DUF559"/>
    <property type="match status" value="1"/>
</dbReference>
<dbReference type="Gene3D" id="3.40.960.10">
    <property type="entry name" value="VSR Endonuclease"/>
    <property type="match status" value="1"/>
</dbReference>
<dbReference type="GO" id="GO:0008168">
    <property type="term" value="F:methyltransferase activity"/>
    <property type="evidence" value="ECO:0007669"/>
    <property type="project" value="UniProtKB-KW"/>
</dbReference>
<dbReference type="PANTHER" id="PTHR38590:SF1">
    <property type="entry name" value="BLL0828 PROTEIN"/>
    <property type="match status" value="1"/>
</dbReference>
<reference evidence="3" key="1">
    <citation type="submission" date="2017-09" db="EMBL/GenBank/DDBJ databases">
        <title>Depth-based differentiation of microbial function through sediment-hosted aquifers and enrichment of novel symbionts in the deep terrestrial subsurface.</title>
        <authorList>
            <person name="Probst A.J."/>
            <person name="Ladd B."/>
            <person name="Jarett J.K."/>
            <person name="Geller-Mcgrath D.E."/>
            <person name="Sieber C.M.K."/>
            <person name="Emerson J.B."/>
            <person name="Anantharaman K."/>
            <person name="Thomas B.C."/>
            <person name="Malmstrom R."/>
            <person name="Stieglmeier M."/>
            <person name="Klingl A."/>
            <person name="Woyke T."/>
            <person name="Ryan C.M."/>
            <person name="Banfield J.F."/>
        </authorList>
    </citation>
    <scope>NUCLEOTIDE SEQUENCE [LARGE SCALE GENOMIC DNA]</scope>
</reference>
<dbReference type="AlphaFoldDB" id="A0A2H0W2B2"/>
<dbReference type="InterPro" id="IPR047216">
    <property type="entry name" value="Endonuclease_DUF559_bact"/>
</dbReference>